<dbReference type="EMBL" id="CP019605">
    <property type="protein sequence ID" value="AQP46197.1"/>
    <property type="molecule type" value="Genomic_DNA"/>
</dbReference>
<dbReference type="AlphaFoldDB" id="A0A1Q2CJA8"/>
<dbReference type="STRING" id="1610493.RPIT_14865"/>
<proteinExistence type="predicted"/>
<dbReference type="Proteomes" id="UP000188324">
    <property type="component" value="Chromosome"/>
</dbReference>
<dbReference type="KEGG" id="tfl:RPIT_14865"/>
<dbReference type="InterPro" id="IPR027396">
    <property type="entry name" value="DsrEFH-like"/>
</dbReference>
<gene>
    <name evidence="1" type="ORF">RPIT_14865</name>
</gene>
<evidence type="ECO:0008006" key="3">
    <source>
        <dbReference type="Google" id="ProtNLM"/>
    </source>
</evidence>
<organism evidence="1 2">
    <name type="scientific">Tessaracoccus flavus</name>
    <dbReference type="NCBI Taxonomy" id="1610493"/>
    <lineage>
        <taxon>Bacteria</taxon>
        <taxon>Bacillati</taxon>
        <taxon>Actinomycetota</taxon>
        <taxon>Actinomycetes</taxon>
        <taxon>Propionibacteriales</taxon>
        <taxon>Propionibacteriaceae</taxon>
        <taxon>Tessaracoccus</taxon>
    </lineage>
</organism>
<dbReference type="Gene3D" id="3.40.1260.10">
    <property type="entry name" value="DsrEFH-like"/>
    <property type="match status" value="1"/>
</dbReference>
<dbReference type="Pfam" id="PF13686">
    <property type="entry name" value="DrsE_2"/>
    <property type="match status" value="1"/>
</dbReference>
<dbReference type="PANTHER" id="PTHR34655:SF2">
    <property type="entry name" value="PEROXIREDOXIN FAMILY PROTEIN"/>
    <property type="match status" value="1"/>
</dbReference>
<keyword evidence="2" id="KW-1185">Reference proteome</keyword>
<dbReference type="SUPFAM" id="SSF75169">
    <property type="entry name" value="DsrEFH-like"/>
    <property type="match status" value="1"/>
</dbReference>
<evidence type="ECO:0000313" key="2">
    <source>
        <dbReference type="Proteomes" id="UP000188324"/>
    </source>
</evidence>
<sequence length="163" mass="18053">MAFICSKGNLDMAYPALIMGNSALGEGIEVHIFFTFWGLDIVHKKTNKNLKFTLSGNTAMHMPQLGRLKPGLEHVSMPQAMGNIPFMTRFATSMMKKQMEELEVPDVPDFIDLLHAAGAHMYACKLTFDMMKMIEADLHPGVEGVISATDFIEISEGAQVIFV</sequence>
<evidence type="ECO:0000313" key="1">
    <source>
        <dbReference type="EMBL" id="AQP46197.1"/>
    </source>
</evidence>
<reference evidence="1 2" key="1">
    <citation type="journal article" date="2016" name="Int. J. Syst. Evol. Microbiol.">
        <title>Tessaracoccus flavus sp. nov., isolated from the drainage system of a lindane-producing factory.</title>
        <authorList>
            <person name="Kumari R."/>
            <person name="Singh P."/>
            <person name="Schumann P."/>
            <person name="Lal R."/>
        </authorList>
    </citation>
    <scope>NUCLEOTIDE SEQUENCE [LARGE SCALE GENOMIC DNA]</scope>
    <source>
        <strain evidence="1 2">RP1T</strain>
    </source>
</reference>
<dbReference type="PANTHER" id="PTHR34655">
    <property type="entry name" value="CONSERVED WITHIN P. AEROPHILUM"/>
    <property type="match status" value="1"/>
</dbReference>
<accession>A0A1Q2CJA8</accession>
<name>A0A1Q2CJA8_9ACTN</name>
<protein>
    <recommendedName>
        <fullName evidence="3">Peroxiredoxin family protein</fullName>
    </recommendedName>
</protein>
<dbReference type="InterPro" id="IPR032836">
    <property type="entry name" value="DsrE2-like"/>
</dbReference>